<keyword evidence="2" id="KW-0614">Plasmid</keyword>
<keyword evidence="3" id="KW-1185">Reference proteome</keyword>
<dbReference type="KEGG" id="err:DVR09_15680"/>
<reference evidence="2 3" key="1">
    <citation type="submission" date="2018-07" db="EMBL/GenBank/DDBJ databases">
        <title>Genome sequence of Erythrobacter strain YH-07, an antagonistic bacterium isolated from Yellow Sea.</title>
        <authorList>
            <person name="Tang T."/>
            <person name="Liu Q."/>
            <person name="Sun X."/>
        </authorList>
    </citation>
    <scope>NUCLEOTIDE SEQUENCE [LARGE SCALE GENOMIC DNA]</scope>
    <source>
        <strain evidence="2 3">YH-07</strain>
        <plasmid evidence="2 3">unnamed</plasmid>
    </source>
</reference>
<name>A0A345YIZ1_9SPHN</name>
<evidence type="ECO:0000313" key="3">
    <source>
        <dbReference type="Proteomes" id="UP000254508"/>
    </source>
</evidence>
<gene>
    <name evidence="2" type="ORF">DVR09_15680</name>
</gene>
<protein>
    <submittedName>
        <fullName evidence="2">Uncharacterized protein</fullName>
    </submittedName>
</protein>
<accession>A0A345YIZ1</accession>
<dbReference type="AlphaFoldDB" id="A0A345YIZ1"/>
<evidence type="ECO:0000313" key="2">
    <source>
        <dbReference type="EMBL" id="AXK43893.1"/>
    </source>
</evidence>
<feature type="region of interest" description="Disordered" evidence="1">
    <location>
        <begin position="21"/>
        <end position="45"/>
    </location>
</feature>
<proteinExistence type="predicted"/>
<sequence>MRPRARVQKLPQRGYEFRGVRHRARSAQGQPPAQRSACGACAPVP</sequence>
<geneLocation type="plasmid" evidence="2 3">
    <name>unnamed</name>
</geneLocation>
<evidence type="ECO:0000256" key="1">
    <source>
        <dbReference type="SAM" id="MobiDB-lite"/>
    </source>
</evidence>
<organism evidence="2 3">
    <name type="scientific">Erythrobacter aureus</name>
    <dbReference type="NCBI Taxonomy" id="2182384"/>
    <lineage>
        <taxon>Bacteria</taxon>
        <taxon>Pseudomonadati</taxon>
        <taxon>Pseudomonadota</taxon>
        <taxon>Alphaproteobacteria</taxon>
        <taxon>Sphingomonadales</taxon>
        <taxon>Erythrobacteraceae</taxon>
        <taxon>Erythrobacter/Porphyrobacter group</taxon>
        <taxon>Erythrobacter</taxon>
    </lineage>
</organism>
<dbReference type="Proteomes" id="UP000254508">
    <property type="component" value="Plasmid unnamed"/>
</dbReference>
<dbReference type="EMBL" id="CP031358">
    <property type="protein sequence ID" value="AXK43893.1"/>
    <property type="molecule type" value="Genomic_DNA"/>
</dbReference>